<proteinExistence type="predicted"/>
<feature type="transmembrane region" description="Helical" evidence="1">
    <location>
        <begin position="97"/>
        <end position="117"/>
    </location>
</feature>
<comment type="caution">
    <text evidence="2">The sequence shown here is derived from an EMBL/GenBank/DDBJ whole genome shotgun (WGS) entry which is preliminary data.</text>
</comment>
<reference evidence="2 3" key="1">
    <citation type="submission" date="2017-06" db="EMBL/GenBank/DDBJ databases">
        <title>the draft geome sequence of Illustriluteabacillus marina B3227.</title>
        <authorList>
            <person name="He R.-H."/>
            <person name="Du Z.-J."/>
        </authorList>
    </citation>
    <scope>NUCLEOTIDE SEQUENCE [LARGE SCALE GENOMIC DNA]</scope>
    <source>
        <strain evidence="2 3">B3227</strain>
    </source>
</reference>
<accession>A0A2I0QXA6</accession>
<dbReference type="Proteomes" id="UP000243524">
    <property type="component" value="Unassembled WGS sequence"/>
</dbReference>
<dbReference type="InterPro" id="IPR024563">
    <property type="entry name" value="YqhR"/>
</dbReference>
<evidence type="ECO:0000313" key="2">
    <source>
        <dbReference type="EMBL" id="PKR78971.1"/>
    </source>
</evidence>
<protein>
    <recommendedName>
        <fullName evidence="4">DUF1440 domain-containing protein</fullName>
    </recommendedName>
</protein>
<keyword evidence="1" id="KW-0812">Transmembrane</keyword>
<evidence type="ECO:0000256" key="1">
    <source>
        <dbReference type="SAM" id="Phobius"/>
    </source>
</evidence>
<name>A0A2I0QXA6_9BACI</name>
<sequence>MSNKNGQEKKSSILKKSLFAGVIAGLLFGSLSTLGYYLSFSEVSHASFIVRSYFTEPWTQDFIAELVSLGVVAIISLLPAVIYYFTMRNLHGIFPGVFMGALLWVLFFVLLPPFFSAVPSIQNMNSDTIATTFCQFILYGTFIGFTITYESHGERVQSSKHSQNEVDV</sequence>
<keyword evidence="1" id="KW-1133">Transmembrane helix</keyword>
<feature type="transmembrane region" description="Helical" evidence="1">
    <location>
        <begin position="129"/>
        <end position="149"/>
    </location>
</feature>
<evidence type="ECO:0000313" key="3">
    <source>
        <dbReference type="Proteomes" id="UP000243524"/>
    </source>
</evidence>
<evidence type="ECO:0008006" key="4">
    <source>
        <dbReference type="Google" id="ProtNLM"/>
    </source>
</evidence>
<dbReference type="EMBL" id="PJNH01000001">
    <property type="protein sequence ID" value="PKR78971.1"/>
    <property type="molecule type" value="Genomic_DNA"/>
</dbReference>
<dbReference type="RefSeq" id="WP_101330715.1">
    <property type="nucleotide sequence ID" value="NZ_PJNH01000001.1"/>
</dbReference>
<dbReference type="OrthoDB" id="2691442at2"/>
<feature type="transmembrane region" description="Helical" evidence="1">
    <location>
        <begin position="62"/>
        <end position="85"/>
    </location>
</feature>
<organism evidence="2 3">
    <name type="scientific">Halalkalibacillus sediminis</name>
    <dbReference type="NCBI Taxonomy" id="2018042"/>
    <lineage>
        <taxon>Bacteria</taxon>
        <taxon>Bacillati</taxon>
        <taxon>Bacillota</taxon>
        <taxon>Bacilli</taxon>
        <taxon>Bacillales</taxon>
        <taxon>Bacillaceae</taxon>
        <taxon>Halalkalibacillus</taxon>
    </lineage>
</organism>
<gene>
    <name evidence="2" type="ORF">CEY16_04240</name>
</gene>
<keyword evidence="3" id="KW-1185">Reference proteome</keyword>
<dbReference type="Pfam" id="PF11085">
    <property type="entry name" value="YqhR"/>
    <property type="match status" value="1"/>
</dbReference>
<keyword evidence="1" id="KW-0472">Membrane</keyword>
<dbReference type="AlphaFoldDB" id="A0A2I0QXA6"/>